<dbReference type="AlphaFoldDB" id="A0A1Z4N7F4"/>
<dbReference type="NCBIfam" id="NF038302">
    <property type="entry name" value="EPS_HpsE"/>
    <property type="match status" value="1"/>
</dbReference>
<dbReference type="Pfam" id="PF00535">
    <property type="entry name" value="Glycos_transf_2"/>
    <property type="match status" value="1"/>
</dbReference>
<dbReference type="Proteomes" id="UP000218785">
    <property type="component" value="Chromosome"/>
</dbReference>
<dbReference type="InterPro" id="IPR001173">
    <property type="entry name" value="Glyco_trans_2-like"/>
</dbReference>
<gene>
    <name evidence="2" type="ORF">NIES37_56140</name>
</gene>
<dbReference type="Gene3D" id="3.90.550.10">
    <property type="entry name" value="Spore Coat Polysaccharide Biosynthesis Protein SpsA, Chain A"/>
    <property type="match status" value="1"/>
</dbReference>
<proteinExistence type="predicted"/>
<reference evidence="2 3" key="1">
    <citation type="submission" date="2017-06" db="EMBL/GenBank/DDBJ databases">
        <title>Genome sequencing of cyanobaciteial culture collection at National Institute for Environmental Studies (NIES).</title>
        <authorList>
            <person name="Hirose Y."/>
            <person name="Shimura Y."/>
            <person name="Fujisawa T."/>
            <person name="Nakamura Y."/>
            <person name="Kawachi M."/>
        </authorList>
    </citation>
    <scope>NUCLEOTIDE SEQUENCE [LARGE SCALE GENOMIC DNA]</scope>
    <source>
        <strain evidence="2 3">NIES-37</strain>
    </source>
</reference>
<name>A0A1Z4N7F4_9CYAN</name>
<dbReference type="CDD" id="cd00761">
    <property type="entry name" value="Glyco_tranf_GTA_type"/>
    <property type="match status" value="1"/>
</dbReference>
<evidence type="ECO:0000313" key="3">
    <source>
        <dbReference type="Proteomes" id="UP000218785"/>
    </source>
</evidence>
<dbReference type="RefSeq" id="WP_096584171.1">
    <property type="nucleotide sequence ID" value="NZ_CAWNJS010000001.1"/>
</dbReference>
<dbReference type="PANTHER" id="PTHR43685">
    <property type="entry name" value="GLYCOSYLTRANSFERASE"/>
    <property type="match status" value="1"/>
</dbReference>
<dbReference type="GO" id="GO:0016740">
    <property type="term" value="F:transferase activity"/>
    <property type="evidence" value="ECO:0007669"/>
    <property type="project" value="UniProtKB-KW"/>
</dbReference>
<sequence length="330" mass="38324">MINFSVAICTFNGEKRLPDVLDKLKDCCAYTAQLALETEPIIWEILVIDNNSKDNTAKVVQEYQANWPDAYPLKYYLETQQGLSYARERAIQEAEGTLVGFLDDDNLPTPNWVASAYNFGKNHPQAGAYGGQIKADYEVIPPNNFDRIARFLAIVEGNKSFCYNNHQNNYTVRKMLPPGAGLVVRQQAWMENVPKQLFFCGRSDDSFVTSEDLEALVHIRKAGWEIWYTPEMKIYHRIPKERLEKEYLIKLMRGIGLSRHHIRMLDFPAWLKPFALPIYSANDLRKLVFYWIKYRNLLQTDIVAACEMELLIGILMSPFYRKKDMKFIQN</sequence>
<dbReference type="InterPro" id="IPR029044">
    <property type="entry name" value="Nucleotide-diphossugar_trans"/>
</dbReference>
<dbReference type="SUPFAM" id="SSF53448">
    <property type="entry name" value="Nucleotide-diphospho-sugar transferases"/>
    <property type="match status" value="1"/>
</dbReference>
<keyword evidence="2" id="KW-0808">Transferase</keyword>
<dbReference type="EMBL" id="AP018248">
    <property type="protein sequence ID" value="BAZ01611.1"/>
    <property type="molecule type" value="Genomic_DNA"/>
</dbReference>
<organism evidence="2 3">
    <name type="scientific">Tolypothrix tenuis PCC 7101</name>
    <dbReference type="NCBI Taxonomy" id="231146"/>
    <lineage>
        <taxon>Bacteria</taxon>
        <taxon>Bacillati</taxon>
        <taxon>Cyanobacteriota</taxon>
        <taxon>Cyanophyceae</taxon>
        <taxon>Nostocales</taxon>
        <taxon>Tolypothrichaceae</taxon>
        <taxon>Tolypothrix</taxon>
    </lineage>
</organism>
<feature type="domain" description="Glycosyltransferase 2-like" evidence="1">
    <location>
        <begin position="5"/>
        <end position="145"/>
    </location>
</feature>
<dbReference type="KEGG" id="ttq:NIES37_56140"/>
<evidence type="ECO:0000259" key="1">
    <source>
        <dbReference type="Pfam" id="PF00535"/>
    </source>
</evidence>
<dbReference type="PANTHER" id="PTHR43685:SF2">
    <property type="entry name" value="GLYCOSYLTRANSFERASE 2-LIKE DOMAIN-CONTAINING PROTEIN"/>
    <property type="match status" value="1"/>
</dbReference>
<dbReference type="InterPro" id="IPR050834">
    <property type="entry name" value="Glycosyltransf_2"/>
</dbReference>
<protein>
    <submittedName>
        <fullName evidence="2">Family 2 glycosyl transferase</fullName>
    </submittedName>
</protein>
<evidence type="ECO:0000313" key="2">
    <source>
        <dbReference type="EMBL" id="BAZ01611.1"/>
    </source>
</evidence>
<keyword evidence="3" id="KW-1185">Reference proteome</keyword>
<accession>A0A1Z4N7F4</accession>